<dbReference type="InterPro" id="IPR039104">
    <property type="entry name" value="6PGL"/>
</dbReference>
<reference evidence="9 10" key="1">
    <citation type="submission" date="2016-10" db="EMBL/GenBank/DDBJ databases">
        <authorList>
            <person name="de Groot N.N."/>
        </authorList>
    </citation>
    <scope>NUCLEOTIDE SEQUENCE [LARGE SCALE GENOMIC DNA]</scope>
    <source>
        <strain evidence="9 10">DSM 21228</strain>
    </source>
</reference>
<dbReference type="STRING" id="525918.SAMN05660964_00910"/>
<dbReference type="EMBL" id="FNQP01000004">
    <property type="protein sequence ID" value="SEA10201.1"/>
    <property type="molecule type" value="Genomic_DNA"/>
</dbReference>
<evidence type="ECO:0000256" key="5">
    <source>
        <dbReference type="ARBA" id="ARBA00013198"/>
    </source>
</evidence>
<dbReference type="InterPro" id="IPR005900">
    <property type="entry name" value="6-phosphogluconolactonase_DevB"/>
</dbReference>
<evidence type="ECO:0000256" key="1">
    <source>
        <dbReference type="ARBA" id="ARBA00000832"/>
    </source>
</evidence>
<dbReference type="NCBIfam" id="TIGR01198">
    <property type="entry name" value="pgl"/>
    <property type="match status" value="1"/>
</dbReference>
<gene>
    <name evidence="7" type="primary">pgl</name>
    <name evidence="9" type="ORF">SAMN05660964_00910</name>
</gene>
<dbReference type="AlphaFoldDB" id="A0A1H3YGF0"/>
<dbReference type="Pfam" id="PF01182">
    <property type="entry name" value="Glucosamine_iso"/>
    <property type="match status" value="1"/>
</dbReference>
<comment type="function">
    <text evidence="2 7">Hydrolysis of 6-phosphogluconolactone to 6-phosphogluconate.</text>
</comment>
<keyword evidence="10" id="KW-1185">Reference proteome</keyword>
<name>A0A1H3YGF0_9GAMM</name>
<dbReference type="RefSeq" id="WP_093065829.1">
    <property type="nucleotide sequence ID" value="NZ_FNQP01000004.1"/>
</dbReference>
<dbReference type="PANTHER" id="PTHR11054:SF0">
    <property type="entry name" value="6-PHOSPHOGLUCONOLACTONASE"/>
    <property type="match status" value="1"/>
</dbReference>
<dbReference type="PANTHER" id="PTHR11054">
    <property type="entry name" value="6-PHOSPHOGLUCONOLACTONASE"/>
    <property type="match status" value="1"/>
</dbReference>
<dbReference type="GO" id="GO:0005975">
    <property type="term" value="P:carbohydrate metabolic process"/>
    <property type="evidence" value="ECO:0007669"/>
    <property type="project" value="UniProtKB-UniRule"/>
</dbReference>
<dbReference type="Proteomes" id="UP000199397">
    <property type="component" value="Unassembled WGS sequence"/>
</dbReference>
<dbReference type="InterPro" id="IPR006148">
    <property type="entry name" value="Glc/Gal-6P_isomerase"/>
</dbReference>
<evidence type="ECO:0000256" key="3">
    <source>
        <dbReference type="ARBA" id="ARBA00004961"/>
    </source>
</evidence>
<dbReference type="GO" id="GO:0017057">
    <property type="term" value="F:6-phosphogluconolactonase activity"/>
    <property type="evidence" value="ECO:0007669"/>
    <property type="project" value="UniProtKB-UniRule"/>
</dbReference>
<evidence type="ECO:0000256" key="4">
    <source>
        <dbReference type="ARBA" id="ARBA00010662"/>
    </source>
</evidence>
<comment type="pathway">
    <text evidence="3 7">Carbohydrate degradation; pentose phosphate pathway; D-ribulose 5-phosphate from D-glucose 6-phosphate (oxidative stage): step 2/3.</text>
</comment>
<evidence type="ECO:0000313" key="10">
    <source>
        <dbReference type="Proteomes" id="UP000199397"/>
    </source>
</evidence>
<dbReference type="OrthoDB" id="9810967at2"/>
<dbReference type="UniPathway" id="UPA00115">
    <property type="reaction ID" value="UER00409"/>
</dbReference>
<dbReference type="GO" id="GO:0006098">
    <property type="term" value="P:pentose-phosphate shunt"/>
    <property type="evidence" value="ECO:0007669"/>
    <property type="project" value="UniProtKB-UniPathway"/>
</dbReference>
<organism evidence="9 10">
    <name type="scientific">Thiothrix caldifontis</name>
    <dbReference type="NCBI Taxonomy" id="525918"/>
    <lineage>
        <taxon>Bacteria</taxon>
        <taxon>Pseudomonadati</taxon>
        <taxon>Pseudomonadota</taxon>
        <taxon>Gammaproteobacteria</taxon>
        <taxon>Thiotrichales</taxon>
        <taxon>Thiotrichaceae</taxon>
        <taxon>Thiothrix</taxon>
    </lineage>
</organism>
<keyword evidence="7" id="KW-0378">Hydrolase</keyword>
<dbReference type="Gene3D" id="3.40.50.1360">
    <property type="match status" value="1"/>
</dbReference>
<feature type="domain" description="Glucosamine/galactosamine-6-phosphate isomerase" evidence="8">
    <location>
        <begin position="11"/>
        <end position="201"/>
    </location>
</feature>
<evidence type="ECO:0000259" key="8">
    <source>
        <dbReference type="Pfam" id="PF01182"/>
    </source>
</evidence>
<dbReference type="CDD" id="cd01400">
    <property type="entry name" value="6PGL"/>
    <property type="match status" value="1"/>
</dbReference>
<comment type="similarity">
    <text evidence="4 7">Belongs to the glucosamine/galactosamine-6-phosphate isomerase family. 6-phosphogluconolactonase subfamily.</text>
</comment>
<dbReference type="InterPro" id="IPR037171">
    <property type="entry name" value="NagB/RpiA_transferase-like"/>
</dbReference>
<proteinExistence type="inferred from homology"/>
<protein>
    <recommendedName>
        <fullName evidence="6 7">6-phosphogluconolactonase</fullName>
        <shortName evidence="7">6PGL</shortName>
        <ecNumber evidence="5 7">3.1.1.31</ecNumber>
    </recommendedName>
</protein>
<evidence type="ECO:0000256" key="6">
    <source>
        <dbReference type="ARBA" id="ARBA00020337"/>
    </source>
</evidence>
<dbReference type="SUPFAM" id="SSF100950">
    <property type="entry name" value="NagB/RpiA/CoA transferase-like"/>
    <property type="match status" value="1"/>
</dbReference>
<sequence length="224" mass="24266">MLPNNTQVLLDAEAVAQYACELLIAAAQAAIRERGVFRLVLAGGGTPQRAYDLLAKTAQDWDKWEIFWGDERCLPVVHVERNSRLSLPTQRQFPIPAELGAEVAAAAYAQTISDKLPFDVVMLGMGEDGHTASLFPGFVDDPTALTQAVFDAPKPPPERVSLNVAALQACRQQLVLVTGASKAEALEQWRNGKPLPIAQVVRADACLLVDTTANSWHSLGKRAK</sequence>
<evidence type="ECO:0000313" key="9">
    <source>
        <dbReference type="EMBL" id="SEA10201.1"/>
    </source>
</evidence>
<evidence type="ECO:0000256" key="7">
    <source>
        <dbReference type="RuleBase" id="RU365095"/>
    </source>
</evidence>
<comment type="catalytic activity">
    <reaction evidence="1 7">
        <text>6-phospho-D-glucono-1,5-lactone + H2O = 6-phospho-D-gluconate + H(+)</text>
        <dbReference type="Rhea" id="RHEA:12556"/>
        <dbReference type="ChEBI" id="CHEBI:15377"/>
        <dbReference type="ChEBI" id="CHEBI:15378"/>
        <dbReference type="ChEBI" id="CHEBI:57955"/>
        <dbReference type="ChEBI" id="CHEBI:58759"/>
        <dbReference type="EC" id="3.1.1.31"/>
    </reaction>
</comment>
<evidence type="ECO:0000256" key="2">
    <source>
        <dbReference type="ARBA" id="ARBA00002681"/>
    </source>
</evidence>
<dbReference type="EC" id="3.1.1.31" evidence="5 7"/>
<accession>A0A1H3YGF0</accession>